<dbReference type="SUPFAM" id="SSF55846">
    <property type="entry name" value="N-acetylmuramoyl-L-alanine amidase-like"/>
    <property type="match status" value="1"/>
</dbReference>
<name>A0ABN6X7R9_9CELL</name>
<dbReference type="InterPro" id="IPR036505">
    <property type="entry name" value="Amidase/PGRP_sf"/>
</dbReference>
<organism evidence="2 3">
    <name type="scientific">Paraoerskovia sediminicola</name>
    <dbReference type="NCBI Taxonomy" id="1138587"/>
    <lineage>
        <taxon>Bacteria</taxon>
        <taxon>Bacillati</taxon>
        <taxon>Actinomycetota</taxon>
        <taxon>Actinomycetes</taxon>
        <taxon>Micrococcales</taxon>
        <taxon>Cellulomonadaceae</taxon>
        <taxon>Paraoerskovia</taxon>
    </lineage>
</organism>
<dbReference type="Pfam" id="PF01510">
    <property type="entry name" value="Amidase_2"/>
    <property type="match status" value="1"/>
</dbReference>
<accession>A0ABN6X7R9</accession>
<evidence type="ECO:0000313" key="3">
    <source>
        <dbReference type="Proteomes" id="UP001321475"/>
    </source>
</evidence>
<evidence type="ECO:0000313" key="2">
    <source>
        <dbReference type="EMBL" id="BDZ40835.1"/>
    </source>
</evidence>
<proteinExistence type="predicted"/>
<gene>
    <name evidence="2" type="ORF">GCM10025865_01340</name>
</gene>
<dbReference type="Gene3D" id="3.40.80.10">
    <property type="entry name" value="Peptidoglycan recognition protein-like"/>
    <property type="match status" value="1"/>
</dbReference>
<dbReference type="RefSeq" id="WP_286218163.1">
    <property type="nucleotide sequence ID" value="NZ_AP027729.1"/>
</dbReference>
<protein>
    <recommendedName>
        <fullName evidence="1">N-acetylmuramoyl-L-alanine amidase domain-containing protein</fullName>
    </recommendedName>
</protein>
<evidence type="ECO:0000259" key="1">
    <source>
        <dbReference type="Pfam" id="PF01510"/>
    </source>
</evidence>
<sequence>MAQDWMPGAIKRPVSWAQSLSRHGVKPNKFVVHITAGNGSAASTGNYFERSKVACSTFCTDKDGTIYQFQPVSARSGADYGSNYTVSNENVGTNGPLTQAQIVANAKILRWLHEEHGVSLRIISTSAKSQSGLGSHRFGVDGNFPLIGIQRGRLQRFPIGEKWSGARGKTCPTNAAQEQLPSILALASVSGGGGASVPSVPSKPVAPSKPSKLAVDGKYGPATVSAKQADLGTTVDGIVSGQSYWIRDHNPGLKARSNWKFTSSARGSDMIRADQKRLKKKGLYKDDIDGLAGPNYWKAVQREQGTTVDGYVSEPSSAVKAIQRDLND</sequence>
<dbReference type="EMBL" id="AP027729">
    <property type="protein sequence ID" value="BDZ40835.1"/>
    <property type="molecule type" value="Genomic_DNA"/>
</dbReference>
<keyword evidence="3" id="KW-1185">Reference proteome</keyword>
<dbReference type="Proteomes" id="UP001321475">
    <property type="component" value="Chromosome"/>
</dbReference>
<reference evidence="3" key="1">
    <citation type="journal article" date="2019" name="Int. J. Syst. Evol. Microbiol.">
        <title>The Global Catalogue of Microorganisms (GCM) 10K type strain sequencing project: providing services to taxonomists for standard genome sequencing and annotation.</title>
        <authorList>
            <consortium name="The Broad Institute Genomics Platform"/>
            <consortium name="The Broad Institute Genome Sequencing Center for Infectious Disease"/>
            <person name="Wu L."/>
            <person name="Ma J."/>
        </authorList>
    </citation>
    <scope>NUCLEOTIDE SEQUENCE [LARGE SCALE GENOMIC DNA]</scope>
    <source>
        <strain evidence="3">NBRC 108565</strain>
    </source>
</reference>
<dbReference type="InterPro" id="IPR002502">
    <property type="entry name" value="Amidase_domain"/>
</dbReference>
<feature type="domain" description="N-acetylmuramoyl-L-alanine amidase" evidence="1">
    <location>
        <begin position="26"/>
        <end position="120"/>
    </location>
</feature>